<dbReference type="Pfam" id="PF06423">
    <property type="entry name" value="GWT1"/>
    <property type="match status" value="1"/>
</dbReference>
<organism evidence="6">
    <name type="scientific">Cucumis melo</name>
    <name type="common">Muskmelon</name>
    <dbReference type="NCBI Taxonomy" id="3656"/>
    <lineage>
        <taxon>Eukaryota</taxon>
        <taxon>Viridiplantae</taxon>
        <taxon>Streptophyta</taxon>
        <taxon>Embryophyta</taxon>
        <taxon>Tracheophyta</taxon>
        <taxon>Spermatophyta</taxon>
        <taxon>Magnoliopsida</taxon>
        <taxon>eudicotyledons</taxon>
        <taxon>Gunneridae</taxon>
        <taxon>Pentapetalae</taxon>
        <taxon>rosids</taxon>
        <taxon>fabids</taxon>
        <taxon>Cucurbitales</taxon>
        <taxon>Cucurbitaceae</taxon>
        <taxon>Benincaseae</taxon>
        <taxon>Cucumis</taxon>
    </lineage>
</organism>
<sequence length="524" mass="59098">MLHELRLGKQVSSASRTDKKPFYSQHRMLNHSPTWEAGNQSLRANISSFRVVVMITTCLCILAVDFRIFPRRYAKTETYGTSLMDLGVGSFVLANSLVSRQARNALSTNLISNMRNSTAKPFHNSLQRKGALKSVFPLLILGFIRLITTSGVDYQVHVGEYGVHWNFFFTLSAVSVLTTVINIPPQYSGIFGSIILVGYQYWLIYGGLNTYLLSNQRGSDMISQNKEGLFSIFGEHQVNLSASFLPGIGQTFNPLLSHYIRPLIHSICRVLEYLSYWCAVGKLSILRKKFNCYTKEQEKSKNYSLDSCCFLLIFLFEEKTYLNACIRMTTLFLDSYVERVSRRMCNLAYVTLVLAQNLQVLAILMLSGYVAGNDTSVLEEALNSNLLAAFLLVTSLLANLLTGLVNLSSFLPRDDSDVETEWVYDSSGWLSTMSSFGVSDSLTLLSLNFRRRGLPINSCRGKIQNFLIEEVNYLALQRRKCSLSFLSSSKRNKTITSRSSRGAIEDNPRCNWVKAFRKEVSKIA</sequence>
<proteinExistence type="predicted"/>
<evidence type="ECO:0000256" key="5">
    <source>
        <dbReference type="SAM" id="Phobius"/>
    </source>
</evidence>
<keyword evidence="3 5" id="KW-1133">Transmembrane helix</keyword>
<keyword evidence="4 5" id="KW-0472">Membrane</keyword>
<feature type="transmembrane region" description="Helical" evidence="5">
    <location>
        <begin position="347"/>
        <end position="366"/>
    </location>
</feature>
<keyword evidence="2 5" id="KW-0812">Transmembrane</keyword>
<dbReference type="GO" id="GO:0016020">
    <property type="term" value="C:membrane"/>
    <property type="evidence" value="ECO:0007669"/>
    <property type="project" value="UniProtKB-SubCell"/>
</dbReference>
<evidence type="ECO:0000256" key="4">
    <source>
        <dbReference type="ARBA" id="ARBA00023136"/>
    </source>
</evidence>
<protein>
    <recommendedName>
        <fullName evidence="7">GPI-anchored wall transfer protein 1</fullName>
    </recommendedName>
</protein>
<dbReference type="PANTHER" id="PTHR20661">
    <property type="entry name" value="PHOSPHATIDYLINOSITOL-GLYCAN BIOSYNTHESIS CLASS W PROTEIN"/>
    <property type="match status" value="1"/>
</dbReference>
<comment type="subcellular location">
    <subcellularLocation>
        <location evidence="1">Membrane</location>
        <topology evidence="1">Multi-pass membrane protein</topology>
    </subcellularLocation>
</comment>
<reference evidence="6" key="1">
    <citation type="submission" date="2023-03" db="UniProtKB">
        <authorList>
            <consortium name="EnsemblPlants"/>
        </authorList>
    </citation>
    <scope>IDENTIFICATION</scope>
</reference>
<dbReference type="GO" id="GO:0032216">
    <property type="term" value="F:glucosaminyl-phosphatidylinositol O-acyltransferase activity"/>
    <property type="evidence" value="ECO:0007669"/>
    <property type="project" value="TreeGrafter"/>
</dbReference>
<dbReference type="Gramene" id="MELO3C013842.2.1">
    <property type="protein sequence ID" value="MELO3C013842.2.1"/>
    <property type="gene ID" value="MELO3C013842.2"/>
</dbReference>
<evidence type="ECO:0000313" key="6">
    <source>
        <dbReference type="EnsemblPlants" id="MELO3C013842.2.1"/>
    </source>
</evidence>
<feature type="transmembrane region" description="Helical" evidence="5">
    <location>
        <begin position="166"/>
        <end position="184"/>
    </location>
</feature>
<feature type="transmembrane region" description="Helical" evidence="5">
    <location>
        <begin position="386"/>
        <end position="407"/>
    </location>
</feature>
<dbReference type="GO" id="GO:0072659">
    <property type="term" value="P:protein localization to plasma membrane"/>
    <property type="evidence" value="ECO:0007669"/>
    <property type="project" value="TreeGrafter"/>
</dbReference>
<evidence type="ECO:0008006" key="7">
    <source>
        <dbReference type="Google" id="ProtNLM"/>
    </source>
</evidence>
<dbReference type="GO" id="GO:0006506">
    <property type="term" value="P:GPI anchor biosynthetic process"/>
    <property type="evidence" value="ECO:0007669"/>
    <property type="project" value="InterPro"/>
</dbReference>
<feature type="transmembrane region" description="Helical" evidence="5">
    <location>
        <begin position="190"/>
        <end position="213"/>
    </location>
</feature>
<accession>A0A9I9D6K2</accession>
<dbReference type="EnsemblPlants" id="MELO3C013842.2.1">
    <property type="protein sequence ID" value="MELO3C013842.2.1"/>
    <property type="gene ID" value="MELO3C013842.2"/>
</dbReference>
<evidence type="ECO:0000256" key="3">
    <source>
        <dbReference type="ARBA" id="ARBA00022989"/>
    </source>
</evidence>
<evidence type="ECO:0000256" key="2">
    <source>
        <dbReference type="ARBA" id="ARBA00022692"/>
    </source>
</evidence>
<feature type="transmembrane region" description="Helical" evidence="5">
    <location>
        <begin position="49"/>
        <end position="69"/>
    </location>
</feature>
<dbReference type="GO" id="GO:0005783">
    <property type="term" value="C:endoplasmic reticulum"/>
    <property type="evidence" value="ECO:0007669"/>
    <property type="project" value="TreeGrafter"/>
</dbReference>
<dbReference type="InterPro" id="IPR009447">
    <property type="entry name" value="PIGW/GWT1"/>
</dbReference>
<dbReference type="AlphaFoldDB" id="A0A9I9D6K2"/>
<evidence type="ECO:0000256" key="1">
    <source>
        <dbReference type="ARBA" id="ARBA00004141"/>
    </source>
</evidence>
<name>A0A9I9D6K2_CUCME</name>
<dbReference type="PANTHER" id="PTHR20661:SF0">
    <property type="entry name" value="PHOSPHATIDYLINOSITOL-GLYCAN BIOSYNTHESIS CLASS W PROTEIN"/>
    <property type="match status" value="1"/>
</dbReference>